<proteinExistence type="predicted"/>
<evidence type="ECO:0000313" key="2">
    <source>
        <dbReference type="Proteomes" id="UP000248724"/>
    </source>
</evidence>
<dbReference type="AlphaFoldDB" id="A0A2W5Z8S8"/>
<organism evidence="1 2">
    <name type="scientific">Candidatus Aeolococcus gillhamiae</name>
    <dbReference type="NCBI Taxonomy" id="3127015"/>
    <lineage>
        <taxon>Bacteria</taxon>
        <taxon>Bacillati</taxon>
        <taxon>Candidatus Dormiibacterota</taxon>
        <taxon>Candidatus Dormibacteria</taxon>
        <taxon>Candidatus Aeolococcales</taxon>
        <taxon>Candidatus Aeolococcaceae</taxon>
        <taxon>Candidatus Aeolococcus</taxon>
    </lineage>
</organism>
<sequence length="364" mass="40055">MTAVSQTIEAITGAPDWDSRIARIRQIPQKHGTDEHASLYAAVAKRFYVPNLAPDFAYVHWRSDYELADFMGAYDLAARGTEGFTRVSPEDLERVILGQPATLRIFRLLLGFTTQELAACTQLFGEEEDVPVLTNGKVKSMESGVQASMESAQTAALTVHSIMTGQLFEEPTGSPRRKLDKPDTVDGWSSVQACARDGVPFGMFLHQRHYGGAFRQLLDATSTQRGNLIEDAVEELFEAHGIRYVRTGAHNQAEIEERFEVSVHPAPDFVVYDHSDVLRAMLECKGANDGGTARDKALRFATLRQESLRLNGTPLFAVLGGLGWTRVNDTLGPVVRDCDGRAFALANLDEMLTAQPFPQLVAIG</sequence>
<protein>
    <recommendedName>
        <fullName evidence="3">Restriction endonuclease</fullName>
    </recommendedName>
</protein>
<accession>A0A2W5Z8S8</accession>
<reference evidence="1 2" key="1">
    <citation type="journal article" date="2017" name="Nature">
        <title>Atmospheric trace gases support primary production in Antarctic desert surface soil.</title>
        <authorList>
            <person name="Ji M."/>
            <person name="Greening C."/>
            <person name="Vanwonterghem I."/>
            <person name="Carere C.R."/>
            <person name="Bay S.K."/>
            <person name="Steen J.A."/>
            <person name="Montgomery K."/>
            <person name="Lines T."/>
            <person name="Beardall J."/>
            <person name="van Dorst J."/>
            <person name="Snape I."/>
            <person name="Stott M.B."/>
            <person name="Hugenholtz P."/>
            <person name="Ferrari B.C."/>
        </authorList>
    </citation>
    <scope>NUCLEOTIDE SEQUENCE [LARGE SCALE GENOMIC DNA]</scope>
    <source>
        <strain evidence="1">RRmetagenome_bin12</strain>
    </source>
</reference>
<evidence type="ECO:0000313" key="1">
    <source>
        <dbReference type="EMBL" id="PZR81683.1"/>
    </source>
</evidence>
<dbReference type="EMBL" id="QHBU01000100">
    <property type="protein sequence ID" value="PZR81683.1"/>
    <property type="molecule type" value="Genomic_DNA"/>
</dbReference>
<name>A0A2W5Z8S8_9BACT</name>
<comment type="caution">
    <text evidence="1">The sequence shown here is derived from an EMBL/GenBank/DDBJ whole genome shotgun (WGS) entry which is preliminary data.</text>
</comment>
<evidence type="ECO:0008006" key="3">
    <source>
        <dbReference type="Google" id="ProtNLM"/>
    </source>
</evidence>
<dbReference type="Proteomes" id="UP000248724">
    <property type="component" value="Unassembled WGS sequence"/>
</dbReference>
<gene>
    <name evidence="1" type="ORF">DLM65_05400</name>
</gene>